<keyword evidence="2" id="KW-0406">Ion transport</keyword>
<evidence type="ECO:0000256" key="4">
    <source>
        <dbReference type="SAM" id="MobiDB-lite"/>
    </source>
</evidence>
<keyword evidence="3" id="KW-0408">Iron</keyword>
<keyword evidence="2" id="KW-0410">Iron transport</keyword>
<reference evidence="5 6" key="1">
    <citation type="submission" date="2018-03" db="EMBL/GenBank/DDBJ databases">
        <authorList>
            <person name="Guldener U."/>
        </authorList>
    </citation>
    <scope>NUCLEOTIDE SEQUENCE [LARGE SCALE GENOMIC DNA]</scope>
    <source>
        <strain evidence="5 6">NBRC100155</strain>
    </source>
</reference>
<dbReference type="SUPFAM" id="SSF55387">
    <property type="entry name" value="Frataxin/Nqo15-like"/>
    <property type="match status" value="1"/>
</dbReference>
<dbReference type="PANTHER" id="PTHR16821">
    <property type="entry name" value="FRATAXIN"/>
    <property type="match status" value="1"/>
</dbReference>
<dbReference type="InterPro" id="IPR002908">
    <property type="entry name" value="Frataxin/CyaY"/>
</dbReference>
<dbReference type="InterPro" id="IPR036524">
    <property type="entry name" value="Frataxin/CyaY_sf"/>
</dbReference>
<dbReference type="GO" id="GO:0008199">
    <property type="term" value="F:ferric iron binding"/>
    <property type="evidence" value="ECO:0007669"/>
    <property type="project" value="InterPro"/>
</dbReference>
<dbReference type="GO" id="GO:0051537">
    <property type="term" value="F:2 iron, 2 sulfur cluster binding"/>
    <property type="evidence" value="ECO:0007669"/>
    <property type="project" value="TreeGrafter"/>
</dbReference>
<keyword evidence="2" id="KW-0813">Transport</keyword>
<dbReference type="GO" id="GO:0006826">
    <property type="term" value="P:iron ion transport"/>
    <property type="evidence" value="ECO:0007669"/>
    <property type="project" value="UniProtKB-KW"/>
</dbReference>
<evidence type="ECO:0000256" key="3">
    <source>
        <dbReference type="ARBA" id="ARBA00023004"/>
    </source>
</evidence>
<dbReference type="AlphaFoldDB" id="A0A5C3EK00"/>
<dbReference type="PROSITE" id="PS01344">
    <property type="entry name" value="FRATAXIN_1"/>
    <property type="match status" value="1"/>
</dbReference>
<dbReference type="GO" id="GO:0008198">
    <property type="term" value="F:ferrous iron binding"/>
    <property type="evidence" value="ECO:0007669"/>
    <property type="project" value="TreeGrafter"/>
</dbReference>
<feature type="region of interest" description="Disordered" evidence="4">
    <location>
        <begin position="57"/>
        <end position="78"/>
    </location>
</feature>
<protein>
    <submittedName>
        <fullName evidence="5">Related to YFH1 - mitochondrial matrix iron chaperone</fullName>
    </submittedName>
</protein>
<dbReference type="NCBIfam" id="TIGR03421">
    <property type="entry name" value="FeS_CyaY"/>
    <property type="match status" value="1"/>
</dbReference>
<dbReference type="GO" id="GO:0006879">
    <property type="term" value="P:intracellular iron ion homeostasis"/>
    <property type="evidence" value="ECO:0007669"/>
    <property type="project" value="TreeGrafter"/>
</dbReference>
<evidence type="ECO:0000313" key="6">
    <source>
        <dbReference type="Proteomes" id="UP000324022"/>
    </source>
</evidence>
<name>A0A5C3EK00_9BASI</name>
<keyword evidence="6" id="KW-1185">Reference proteome</keyword>
<organism evidence="5 6">
    <name type="scientific">Ustilago trichophora</name>
    <dbReference type="NCBI Taxonomy" id="86804"/>
    <lineage>
        <taxon>Eukaryota</taxon>
        <taxon>Fungi</taxon>
        <taxon>Dikarya</taxon>
        <taxon>Basidiomycota</taxon>
        <taxon>Ustilaginomycotina</taxon>
        <taxon>Ustilaginomycetes</taxon>
        <taxon>Ustilaginales</taxon>
        <taxon>Ustilaginaceae</taxon>
        <taxon>Ustilago</taxon>
    </lineage>
</organism>
<comment type="similarity">
    <text evidence="1">Belongs to the frataxin family.</text>
</comment>
<dbReference type="OrthoDB" id="1897642at2759"/>
<dbReference type="Pfam" id="PF01491">
    <property type="entry name" value="Frataxin_Cyay"/>
    <property type="match status" value="1"/>
</dbReference>
<dbReference type="EMBL" id="OOIN01000035">
    <property type="protein sequence ID" value="SPO30848.1"/>
    <property type="molecule type" value="Genomic_DNA"/>
</dbReference>
<dbReference type="PRINTS" id="PR00904">
    <property type="entry name" value="FRATAXIN"/>
</dbReference>
<dbReference type="InterPro" id="IPR020895">
    <property type="entry name" value="Frataxin_CS"/>
</dbReference>
<evidence type="ECO:0000313" key="5">
    <source>
        <dbReference type="EMBL" id="SPO30848.1"/>
    </source>
</evidence>
<accession>A0A5C3EK00</accession>
<dbReference type="GO" id="GO:0016226">
    <property type="term" value="P:iron-sulfur cluster assembly"/>
    <property type="evidence" value="ECO:0007669"/>
    <property type="project" value="InterPro"/>
</dbReference>
<dbReference type="PROSITE" id="PS50810">
    <property type="entry name" value="FRATAXIN_2"/>
    <property type="match status" value="1"/>
</dbReference>
<gene>
    <name evidence="5" type="ORF">UTRI_05528_B</name>
</gene>
<proteinExistence type="inferred from homology"/>
<dbReference type="GO" id="GO:0005739">
    <property type="term" value="C:mitochondrion"/>
    <property type="evidence" value="ECO:0007669"/>
    <property type="project" value="TreeGrafter"/>
</dbReference>
<dbReference type="GO" id="GO:0034986">
    <property type="term" value="F:iron chaperone activity"/>
    <property type="evidence" value="ECO:0007669"/>
    <property type="project" value="TreeGrafter"/>
</dbReference>
<feature type="compositionally biased region" description="Polar residues" evidence="4">
    <location>
        <begin position="63"/>
        <end position="72"/>
    </location>
</feature>
<dbReference type="SMART" id="SM01219">
    <property type="entry name" value="Frataxin_Cyay"/>
    <property type="match status" value="1"/>
</dbReference>
<dbReference type="GO" id="GO:0004322">
    <property type="term" value="F:ferroxidase activity"/>
    <property type="evidence" value="ECO:0007669"/>
    <property type="project" value="TreeGrafter"/>
</dbReference>
<dbReference type="PANTHER" id="PTHR16821:SF2">
    <property type="entry name" value="FRATAXIN, MITOCHONDRIAL"/>
    <property type="match status" value="1"/>
</dbReference>
<dbReference type="Proteomes" id="UP000324022">
    <property type="component" value="Unassembled WGS sequence"/>
</dbReference>
<evidence type="ECO:0000256" key="2">
    <source>
        <dbReference type="ARBA" id="ARBA00022496"/>
    </source>
</evidence>
<sequence>MKLPMMLRTTTQRGLLHNASVRSVSTRTVASSLHFDRSNLRTKTVTSIPTSALGISAAPKARSFSTSPSTARPTAKYTASPLTDGEYHKLSNNVLDSLTETFETLLEEADIETLEEEAGAKGQGANRGSPASEWDIECASGVMNFRCGLHGTWVINKQPPNKQIWLSSPKSGPKRFDYDADSNTWFCLKEGEISTLHELLQTELSQVFQTEVEVLLEDE</sequence>
<evidence type="ECO:0000256" key="1">
    <source>
        <dbReference type="ARBA" id="ARBA00008183"/>
    </source>
</evidence>
<dbReference type="Gene3D" id="3.30.920.10">
    <property type="entry name" value="Frataxin/CyaY"/>
    <property type="match status" value="1"/>
</dbReference>